<gene>
    <name evidence="2" type="ORF">EAE32_02610</name>
</gene>
<keyword evidence="2" id="KW-0808">Transferase</keyword>
<accession>A0A3L9L569</accession>
<dbReference type="GO" id="GO:0008999">
    <property type="term" value="F:protein-N-terminal-alanine acetyltransferase activity"/>
    <property type="evidence" value="ECO:0007669"/>
    <property type="project" value="TreeGrafter"/>
</dbReference>
<dbReference type="InterPro" id="IPR051908">
    <property type="entry name" value="Ribosomal_N-acetyltransferase"/>
</dbReference>
<dbReference type="Pfam" id="PF13302">
    <property type="entry name" value="Acetyltransf_3"/>
    <property type="match status" value="1"/>
</dbReference>
<evidence type="ECO:0000313" key="2">
    <source>
        <dbReference type="EMBL" id="RLY94136.1"/>
    </source>
</evidence>
<dbReference type="RefSeq" id="WP_121846650.1">
    <property type="nucleotide sequence ID" value="NZ_PHOA01000113.1"/>
</dbReference>
<name>A0A3L9L569_9MICC</name>
<dbReference type="PANTHER" id="PTHR43441">
    <property type="entry name" value="RIBOSOMAL-PROTEIN-SERINE ACETYLTRANSFERASE"/>
    <property type="match status" value="1"/>
</dbReference>
<dbReference type="OrthoDB" id="4543915at2"/>
<dbReference type="InterPro" id="IPR016181">
    <property type="entry name" value="Acyl_CoA_acyltransferase"/>
</dbReference>
<evidence type="ECO:0000313" key="3">
    <source>
        <dbReference type="Proteomes" id="UP000277871"/>
    </source>
</evidence>
<dbReference type="AlphaFoldDB" id="A0A3L9L569"/>
<evidence type="ECO:0000259" key="1">
    <source>
        <dbReference type="PROSITE" id="PS51186"/>
    </source>
</evidence>
<dbReference type="SUPFAM" id="SSF55729">
    <property type="entry name" value="Acyl-CoA N-acyltransferases (Nat)"/>
    <property type="match status" value="1"/>
</dbReference>
<protein>
    <submittedName>
        <fullName evidence="2">N-acetyltransferase</fullName>
    </submittedName>
</protein>
<dbReference type="Proteomes" id="UP000277871">
    <property type="component" value="Unassembled WGS sequence"/>
</dbReference>
<sequence length="171" mass="18672">MEELLPQPEPPRPLRTEHLELRPFTRGELEVMADAATMPHFAQGFPSAENTDWARGAIEAGEHFFTESELTRLAVVERTSEQVVGTAGFSGPLMEGELEVEGSMVPGVRRRGLAGEALDALVERAFEDPGVRAVCASVPEDMVAAHRLLVGRGFVRRPCAGSEISYHLPRP</sequence>
<dbReference type="GO" id="GO:0005737">
    <property type="term" value="C:cytoplasm"/>
    <property type="evidence" value="ECO:0007669"/>
    <property type="project" value="TreeGrafter"/>
</dbReference>
<dbReference type="InterPro" id="IPR000182">
    <property type="entry name" value="GNAT_dom"/>
</dbReference>
<dbReference type="GO" id="GO:1990189">
    <property type="term" value="F:protein N-terminal-serine acetyltransferase activity"/>
    <property type="evidence" value="ECO:0007669"/>
    <property type="project" value="TreeGrafter"/>
</dbReference>
<dbReference type="PANTHER" id="PTHR43441:SF6">
    <property type="entry name" value="N-ACETYLTRANSFERASE DOMAIN-CONTAINING PROTEIN"/>
    <property type="match status" value="1"/>
</dbReference>
<dbReference type="Gene3D" id="3.40.630.30">
    <property type="match status" value="1"/>
</dbReference>
<keyword evidence="3" id="KW-1185">Reference proteome</keyword>
<reference evidence="2 3" key="1">
    <citation type="submission" date="2018-10" db="EMBL/GenBank/DDBJ databases">
        <title>Kocuria tytonicola, new bacteria from the preen glands of American barn owls (Tyto furcata).</title>
        <authorList>
            <person name="Braun M.S."/>
            <person name="Wang E."/>
            <person name="Zimmermann S."/>
            <person name="Boutin S."/>
            <person name="Wagner H."/>
            <person name="Wink M."/>
        </authorList>
    </citation>
    <scope>NUCLEOTIDE SEQUENCE [LARGE SCALE GENOMIC DNA]</scope>
    <source>
        <strain evidence="2 3">473</strain>
    </source>
</reference>
<organism evidence="2 3">
    <name type="scientific">Kocuria tytonicola</name>
    <dbReference type="NCBI Taxonomy" id="2055946"/>
    <lineage>
        <taxon>Bacteria</taxon>
        <taxon>Bacillati</taxon>
        <taxon>Actinomycetota</taxon>
        <taxon>Actinomycetes</taxon>
        <taxon>Micrococcales</taxon>
        <taxon>Micrococcaceae</taxon>
        <taxon>Kocuria</taxon>
    </lineage>
</organism>
<feature type="domain" description="N-acetyltransferase" evidence="1">
    <location>
        <begin position="19"/>
        <end position="171"/>
    </location>
</feature>
<dbReference type="PROSITE" id="PS51186">
    <property type="entry name" value="GNAT"/>
    <property type="match status" value="1"/>
</dbReference>
<proteinExistence type="predicted"/>
<comment type="caution">
    <text evidence="2">The sequence shown here is derived from an EMBL/GenBank/DDBJ whole genome shotgun (WGS) entry which is preliminary data.</text>
</comment>
<dbReference type="EMBL" id="RDEX01000001">
    <property type="protein sequence ID" value="RLY94136.1"/>
    <property type="molecule type" value="Genomic_DNA"/>
</dbReference>